<name>A0A4Q7S8W8_9BURK</name>
<feature type="chain" id="PRO_5020664977" description="Lipoprotein" evidence="1">
    <location>
        <begin position="25"/>
        <end position="107"/>
    </location>
</feature>
<comment type="caution">
    <text evidence="2">The sequence shown here is derived from an EMBL/GenBank/DDBJ whole genome shotgun (WGS) entry which is preliminary data.</text>
</comment>
<dbReference type="AlphaFoldDB" id="A0A4Q7S8W8"/>
<protein>
    <recommendedName>
        <fullName evidence="4">Lipoprotein</fullName>
    </recommendedName>
</protein>
<dbReference type="EMBL" id="SGXM01000001">
    <property type="protein sequence ID" value="RZT42921.1"/>
    <property type="molecule type" value="Genomic_DNA"/>
</dbReference>
<evidence type="ECO:0000313" key="3">
    <source>
        <dbReference type="Proteomes" id="UP000291078"/>
    </source>
</evidence>
<keyword evidence="1" id="KW-0732">Signal</keyword>
<feature type="signal peptide" evidence="1">
    <location>
        <begin position="1"/>
        <end position="24"/>
    </location>
</feature>
<dbReference type="OrthoDB" id="8537668at2"/>
<dbReference type="Proteomes" id="UP000291078">
    <property type="component" value="Unassembled WGS sequence"/>
</dbReference>
<evidence type="ECO:0000313" key="2">
    <source>
        <dbReference type="EMBL" id="RZT42921.1"/>
    </source>
</evidence>
<accession>A0A4Q7S8W8</accession>
<sequence length="107" mass="10913">MTAYANLSRLGRAAALALLGAGLAGCMNTSPIWDANFGESVRTVRQLQTLNPNATFANSTDPVTGIDGRAATYAMDRYGQSFRAPPTNGNTFVIGVGGATSAGGASQ</sequence>
<proteinExistence type="predicted"/>
<keyword evidence="3" id="KW-1185">Reference proteome</keyword>
<organism evidence="2 3">
    <name type="scientific">Cupriavidus agavae</name>
    <dbReference type="NCBI Taxonomy" id="1001822"/>
    <lineage>
        <taxon>Bacteria</taxon>
        <taxon>Pseudomonadati</taxon>
        <taxon>Pseudomonadota</taxon>
        <taxon>Betaproteobacteria</taxon>
        <taxon>Burkholderiales</taxon>
        <taxon>Burkholderiaceae</taxon>
        <taxon>Cupriavidus</taxon>
    </lineage>
</organism>
<evidence type="ECO:0008006" key="4">
    <source>
        <dbReference type="Google" id="ProtNLM"/>
    </source>
</evidence>
<reference evidence="2 3" key="1">
    <citation type="journal article" date="2015" name="Stand. Genomic Sci.">
        <title>Genomic Encyclopedia of Bacterial and Archaeal Type Strains, Phase III: the genomes of soil and plant-associated and newly described type strains.</title>
        <authorList>
            <person name="Whitman W.B."/>
            <person name="Woyke T."/>
            <person name="Klenk H.P."/>
            <person name="Zhou Y."/>
            <person name="Lilburn T.G."/>
            <person name="Beck B.J."/>
            <person name="De Vos P."/>
            <person name="Vandamme P."/>
            <person name="Eisen J.A."/>
            <person name="Garrity G."/>
            <person name="Hugenholtz P."/>
            <person name="Kyrpides N.C."/>
        </authorList>
    </citation>
    <scope>NUCLEOTIDE SEQUENCE [LARGE SCALE GENOMIC DNA]</scope>
    <source>
        <strain evidence="2 3">ASC-9842</strain>
    </source>
</reference>
<evidence type="ECO:0000256" key="1">
    <source>
        <dbReference type="SAM" id="SignalP"/>
    </source>
</evidence>
<gene>
    <name evidence="2" type="ORF">EV147_1967</name>
</gene>
<dbReference type="RefSeq" id="WP_130390871.1">
    <property type="nucleotide sequence ID" value="NZ_SGXM01000001.1"/>
</dbReference>